<organism evidence="2 3">
    <name type="scientific">Cirrhinus molitorella</name>
    <name type="common">mud carp</name>
    <dbReference type="NCBI Taxonomy" id="172907"/>
    <lineage>
        <taxon>Eukaryota</taxon>
        <taxon>Metazoa</taxon>
        <taxon>Chordata</taxon>
        <taxon>Craniata</taxon>
        <taxon>Vertebrata</taxon>
        <taxon>Euteleostomi</taxon>
        <taxon>Actinopterygii</taxon>
        <taxon>Neopterygii</taxon>
        <taxon>Teleostei</taxon>
        <taxon>Ostariophysi</taxon>
        <taxon>Cypriniformes</taxon>
        <taxon>Cyprinidae</taxon>
        <taxon>Labeoninae</taxon>
        <taxon>Labeonini</taxon>
        <taxon>Cirrhinus</taxon>
    </lineage>
</organism>
<feature type="region of interest" description="Disordered" evidence="1">
    <location>
        <begin position="148"/>
        <end position="172"/>
    </location>
</feature>
<gene>
    <name evidence="2" type="ORF">QQF64_026724</name>
</gene>
<keyword evidence="3" id="KW-1185">Reference proteome</keyword>
<proteinExistence type="predicted"/>
<evidence type="ECO:0000313" key="3">
    <source>
        <dbReference type="Proteomes" id="UP001558613"/>
    </source>
</evidence>
<evidence type="ECO:0000256" key="1">
    <source>
        <dbReference type="SAM" id="MobiDB-lite"/>
    </source>
</evidence>
<feature type="region of interest" description="Disordered" evidence="1">
    <location>
        <begin position="39"/>
        <end position="105"/>
    </location>
</feature>
<comment type="caution">
    <text evidence="2">The sequence shown here is derived from an EMBL/GenBank/DDBJ whole genome shotgun (WGS) entry which is preliminary data.</text>
</comment>
<protein>
    <submittedName>
        <fullName evidence="2">Uncharacterized protein</fullName>
    </submittedName>
</protein>
<accession>A0ABR3NB14</accession>
<dbReference type="Proteomes" id="UP001558613">
    <property type="component" value="Unassembled WGS sequence"/>
</dbReference>
<dbReference type="EMBL" id="JAYMGO010000005">
    <property type="protein sequence ID" value="KAL1273910.1"/>
    <property type="molecule type" value="Genomic_DNA"/>
</dbReference>
<name>A0ABR3NB14_9TELE</name>
<sequence>MGQMKWGLSSICPAHAGPAQGPTLSTPSVTAAPWRFDVSPTASTEGQKPPAPDLPSKGFTLHRPRGLEAFQTHREPLQPTKASGYYSSYEHNGEGRKRGGQTSLRNDPSRLLVVLMPHVYQQSNISSVLSERIQSCIVPFSSSGIRTNDPVLPGTKRSGRTGGEDCGKRDGRGIISGMTSVLNHSRLALSARVSERQFSKCHLSLPPTHTDQRGPAHT</sequence>
<reference evidence="2 3" key="1">
    <citation type="submission" date="2023-09" db="EMBL/GenBank/DDBJ databases">
        <authorList>
            <person name="Wang M."/>
        </authorList>
    </citation>
    <scope>NUCLEOTIDE SEQUENCE [LARGE SCALE GENOMIC DNA]</scope>
    <source>
        <strain evidence="2">GT-2023</strain>
        <tissue evidence="2">Liver</tissue>
    </source>
</reference>
<evidence type="ECO:0000313" key="2">
    <source>
        <dbReference type="EMBL" id="KAL1273910.1"/>
    </source>
</evidence>
<feature type="compositionally biased region" description="Basic and acidic residues" evidence="1">
    <location>
        <begin position="162"/>
        <end position="172"/>
    </location>
</feature>